<accession>A0A0S4IUC5</accession>
<gene>
    <name evidence="1" type="ORF">BSAL_67305</name>
</gene>
<dbReference type="AlphaFoldDB" id="A0A0S4IUC5"/>
<dbReference type="Proteomes" id="UP000051952">
    <property type="component" value="Unassembled WGS sequence"/>
</dbReference>
<evidence type="ECO:0000313" key="2">
    <source>
        <dbReference type="Proteomes" id="UP000051952"/>
    </source>
</evidence>
<sequence length="245" mass="27509">MQKIPPVDCLRHSMSTAMPSSVLQVHRHAFSGELFPVQIQCELSKFMVTHRIENLPPLWIPTSSLEQYGPLLPNCLPPATVVVHAQKKLPLVVFTELPEDAREWLTREYSFRSKCPAFERAGSASARKNHSVVSVLEYEDRGDNKVPGIVWKQYNPWRVTKDDVQDHNMKLGNESAAATATNVAGVPSKSNRIVCTAGTSLVDLHALEYIGVNFKPASSNEWILLKEAALNKFYHCSSIQKWTRT</sequence>
<evidence type="ECO:0000313" key="1">
    <source>
        <dbReference type="EMBL" id="CUF92467.1"/>
    </source>
</evidence>
<dbReference type="EMBL" id="CYKH01000450">
    <property type="protein sequence ID" value="CUF92467.1"/>
    <property type="molecule type" value="Genomic_DNA"/>
</dbReference>
<reference evidence="2" key="1">
    <citation type="submission" date="2015-09" db="EMBL/GenBank/DDBJ databases">
        <authorList>
            <consortium name="Pathogen Informatics"/>
        </authorList>
    </citation>
    <scope>NUCLEOTIDE SEQUENCE [LARGE SCALE GENOMIC DNA]</scope>
    <source>
        <strain evidence="2">Lake Konstanz</strain>
    </source>
</reference>
<keyword evidence="2" id="KW-1185">Reference proteome</keyword>
<name>A0A0S4IUC5_BODSA</name>
<proteinExistence type="predicted"/>
<dbReference type="VEuPathDB" id="TriTrypDB:BSAL_67305"/>
<organism evidence="1 2">
    <name type="scientific">Bodo saltans</name>
    <name type="common">Flagellated protozoan</name>
    <dbReference type="NCBI Taxonomy" id="75058"/>
    <lineage>
        <taxon>Eukaryota</taxon>
        <taxon>Discoba</taxon>
        <taxon>Euglenozoa</taxon>
        <taxon>Kinetoplastea</taxon>
        <taxon>Metakinetoplastina</taxon>
        <taxon>Eubodonida</taxon>
        <taxon>Bodonidae</taxon>
        <taxon>Bodo</taxon>
    </lineage>
</organism>
<protein>
    <submittedName>
        <fullName evidence="1">Uncharacterized protein</fullName>
    </submittedName>
</protein>